<dbReference type="RefSeq" id="WP_261759787.1">
    <property type="nucleotide sequence ID" value="NZ_CP104562.2"/>
</dbReference>
<accession>A0ABY6B4V9</accession>
<proteinExistence type="predicted"/>
<name>A0ABY6B4V9_9BURK</name>
<protein>
    <submittedName>
        <fullName evidence="1">Uncharacterized protein</fullName>
    </submittedName>
</protein>
<reference evidence="1" key="1">
    <citation type="submission" date="2022-10" db="EMBL/GenBank/DDBJ databases">
        <title>Characterization and whole genome sequencing of a new Roseateles species, isolated from fresh water.</title>
        <authorList>
            <person name="Guliayeva D.Y."/>
            <person name="Akhremchuk A.E."/>
            <person name="Sikolenko M.A."/>
            <person name="Valentovich L.N."/>
            <person name="Sidarenka A.V."/>
        </authorList>
    </citation>
    <scope>NUCLEOTIDE SEQUENCE</scope>
    <source>
        <strain evidence="1">BIM B-1768</strain>
    </source>
</reference>
<gene>
    <name evidence="1" type="ORF">N4261_08850</name>
</gene>
<sequence>MTTLVTNRSRVMPRSGIARQRWILADPWRVIRSCQVRAEGRVTSSAGAWGFAARMDHRSTRSREARGITPPVRRLAVKSARPRLARGMTLPTMLTYDNFSDRP</sequence>
<evidence type="ECO:0000313" key="2">
    <source>
        <dbReference type="Proteomes" id="UP001064933"/>
    </source>
</evidence>
<dbReference type="Proteomes" id="UP001064933">
    <property type="component" value="Chromosome"/>
</dbReference>
<dbReference type="EMBL" id="CP104562">
    <property type="protein sequence ID" value="UXH79969.1"/>
    <property type="molecule type" value="Genomic_DNA"/>
</dbReference>
<keyword evidence="2" id="KW-1185">Reference proteome</keyword>
<evidence type="ECO:0000313" key="1">
    <source>
        <dbReference type="EMBL" id="UXH79969.1"/>
    </source>
</evidence>
<organism evidence="1 2">
    <name type="scientific">Roseateles amylovorans</name>
    <dbReference type="NCBI Taxonomy" id="2978473"/>
    <lineage>
        <taxon>Bacteria</taxon>
        <taxon>Pseudomonadati</taxon>
        <taxon>Pseudomonadota</taxon>
        <taxon>Betaproteobacteria</taxon>
        <taxon>Burkholderiales</taxon>
        <taxon>Sphaerotilaceae</taxon>
        <taxon>Roseateles</taxon>
    </lineage>
</organism>